<dbReference type="EMBL" id="BSUZ01000001">
    <property type="protein sequence ID" value="GMA85486.1"/>
    <property type="molecule type" value="Genomic_DNA"/>
</dbReference>
<dbReference type="Proteomes" id="UP001157017">
    <property type="component" value="Unassembled WGS sequence"/>
</dbReference>
<keyword evidence="3" id="KW-1185">Reference proteome</keyword>
<reference evidence="3" key="1">
    <citation type="journal article" date="2019" name="Int. J. Syst. Evol. Microbiol.">
        <title>The Global Catalogue of Microorganisms (GCM) 10K type strain sequencing project: providing services to taxonomists for standard genome sequencing and annotation.</title>
        <authorList>
            <consortium name="The Broad Institute Genomics Platform"/>
            <consortium name="The Broad Institute Genome Sequencing Center for Infectious Disease"/>
            <person name="Wu L."/>
            <person name="Ma J."/>
        </authorList>
    </citation>
    <scope>NUCLEOTIDE SEQUENCE [LARGE SCALE GENOMIC DNA]</scope>
    <source>
        <strain evidence="3">NBRC 108730</strain>
    </source>
</reference>
<feature type="region of interest" description="Disordered" evidence="1">
    <location>
        <begin position="1"/>
        <end position="43"/>
    </location>
</feature>
<evidence type="ECO:0000256" key="1">
    <source>
        <dbReference type="SAM" id="MobiDB-lite"/>
    </source>
</evidence>
<protein>
    <submittedName>
        <fullName evidence="2">Uncharacterized protein</fullName>
    </submittedName>
</protein>
<name>A0ABQ6JD37_9ACTN</name>
<organism evidence="2 3">
    <name type="scientific">Angustibacter aerolatus</name>
    <dbReference type="NCBI Taxonomy" id="1162965"/>
    <lineage>
        <taxon>Bacteria</taxon>
        <taxon>Bacillati</taxon>
        <taxon>Actinomycetota</taxon>
        <taxon>Actinomycetes</taxon>
        <taxon>Kineosporiales</taxon>
        <taxon>Kineosporiaceae</taxon>
    </lineage>
</organism>
<comment type="caution">
    <text evidence="2">The sequence shown here is derived from an EMBL/GenBank/DDBJ whole genome shotgun (WGS) entry which is preliminary data.</text>
</comment>
<proteinExistence type="predicted"/>
<gene>
    <name evidence="2" type="ORF">GCM10025868_07360</name>
</gene>
<evidence type="ECO:0000313" key="3">
    <source>
        <dbReference type="Proteomes" id="UP001157017"/>
    </source>
</evidence>
<feature type="compositionally biased region" description="Pro residues" evidence="1">
    <location>
        <begin position="28"/>
        <end position="43"/>
    </location>
</feature>
<sequence length="43" mass="4363">MATFGLCADGWPAAARPRDGVPVTLPLAPLPPDDGPDPLPEAP</sequence>
<evidence type="ECO:0000313" key="2">
    <source>
        <dbReference type="EMBL" id="GMA85486.1"/>
    </source>
</evidence>
<accession>A0ABQ6JD37</accession>